<organism evidence="2 3">
    <name type="scientific">Porites lobata</name>
    <dbReference type="NCBI Taxonomy" id="104759"/>
    <lineage>
        <taxon>Eukaryota</taxon>
        <taxon>Metazoa</taxon>
        <taxon>Cnidaria</taxon>
        <taxon>Anthozoa</taxon>
        <taxon>Hexacorallia</taxon>
        <taxon>Scleractinia</taxon>
        <taxon>Fungiina</taxon>
        <taxon>Poritidae</taxon>
        <taxon>Porites</taxon>
    </lineage>
</organism>
<accession>A0ABN8QGC1</accession>
<feature type="non-terminal residue" evidence="2">
    <location>
        <position position="386"/>
    </location>
</feature>
<gene>
    <name evidence="2" type="ORF">PLOB_00006019</name>
</gene>
<dbReference type="Proteomes" id="UP001159405">
    <property type="component" value="Unassembled WGS sequence"/>
</dbReference>
<feature type="compositionally biased region" description="Basic and acidic residues" evidence="1">
    <location>
        <begin position="194"/>
        <end position="204"/>
    </location>
</feature>
<keyword evidence="3" id="KW-1185">Reference proteome</keyword>
<evidence type="ECO:0000256" key="1">
    <source>
        <dbReference type="SAM" id="MobiDB-lite"/>
    </source>
</evidence>
<evidence type="ECO:0000313" key="2">
    <source>
        <dbReference type="EMBL" id="CAH3163885.1"/>
    </source>
</evidence>
<reference evidence="2 3" key="1">
    <citation type="submission" date="2022-05" db="EMBL/GenBank/DDBJ databases">
        <authorList>
            <consortium name="Genoscope - CEA"/>
            <person name="William W."/>
        </authorList>
    </citation>
    <scope>NUCLEOTIDE SEQUENCE [LARGE SCALE GENOMIC DNA]</scope>
</reference>
<dbReference type="EMBL" id="CALNXK010000127">
    <property type="protein sequence ID" value="CAH3163885.1"/>
    <property type="molecule type" value="Genomic_DNA"/>
</dbReference>
<evidence type="ECO:0000313" key="3">
    <source>
        <dbReference type="Proteomes" id="UP001159405"/>
    </source>
</evidence>
<protein>
    <submittedName>
        <fullName evidence="2">Uncharacterized protein</fullName>
    </submittedName>
</protein>
<feature type="region of interest" description="Disordered" evidence="1">
    <location>
        <begin position="178"/>
        <end position="206"/>
    </location>
</feature>
<proteinExistence type="predicted"/>
<name>A0ABN8QGC1_9CNID</name>
<comment type="caution">
    <text evidence="2">The sequence shown here is derived from an EMBL/GenBank/DDBJ whole genome shotgun (WGS) entry which is preliminary data.</text>
</comment>
<sequence length="386" mass="43972">MQRVQIVQRNRTLKHCYIFSSNNTCNLDVVGKILSCLKEKLGVKMLAFKNHFSLSDTTEMCESIIPDLPMDFAIFVVHANEDRFLINEDSAKIYKTLWNATGGKVLVVIGGDDNYKDSAEEQGSFLSHWARKKVSSQFSEEYLDGRQSFIFSWNDGHRPIHEEALLHFFDPHKQEKKFVPEKKTEQAVTQAVPKQEEDEHRDESNVPFEDFEEITHADIPDPTTTQNQAKDTSPSSLRERIAILYRNEHDMTTVKEVFGDGLTGMNIVTSNNPHAFKDFLLSLDSSVRSCFIVVESTNMKEKLLTNSNSTVYQDLLKIASWTVAKKIVVILCNDEGGKISSREEETITAQIEELLGQKGLIFWWKRSTKTKSSVFLRAFELSAKSG</sequence>